<keyword evidence="8" id="KW-0539">Nucleus</keyword>
<evidence type="ECO:0000256" key="3">
    <source>
        <dbReference type="ARBA" id="ARBA00022737"/>
    </source>
</evidence>
<dbReference type="STRING" id="981085.W9QND6"/>
<evidence type="ECO:0000256" key="8">
    <source>
        <dbReference type="ARBA" id="ARBA00023242"/>
    </source>
</evidence>
<reference evidence="12" key="1">
    <citation type="submission" date="2013-01" db="EMBL/GenBank/DDBJ databases">
        <title>Draft Genome Sequence of a Mulberry Tree, Morus notabilis C.K. Schneid.</title>
        <authorList>
            <person name="He N."/>
            <person name="Zhao S."/>
        </authorList>
    </citation>
    <scope>NUCLEOTIDE SEQUENCE</scope>
</reference>
<dbReference type="InterPro" id="IPR058196">
    <property type="entry name" value="zf-C2H2_STOP1/2_C"/>
</dbReference>
<gene>
    <name evidence="11" type="ORF">L484_022136</name>
</gene>
<evidence type="ECO:0000259" key="10">
    <source>
        <dbReference type="PROSITE" id="PS50157"/>
    </source>
</evidence>
<keyword evidence="7" id="KW-0804">Transcription</keyword>
<keyword evidence="6" id="KW-0805">Transcription regulation</keyword>
<dbReference type="InterPro" id="IPR013087">
    <property type="entry name" value="Znf_C2H2_type"/>
</dbReference>
<evidence type="ECO:0000256" key="5">
    <source>
        <dbReference type="ARBA" id="ARBA00022833"/>
    </source>
</evidence>
<keyword evidence="2" id="KW-0479">Metal-binding</keyword>
<keyword evidence="12" id="KW-1185">Reference proteome</keyword>
<organism evidence="11 12">
    <name type="scientific">Morus notabilis</name>
    <dbReference type="NCBI Taxonomy" id="981085"/>
    <lineage>
        <taxon>Eukaryota</taxon>
        <taxon>Viridiplantae</taxon>
        <taxon>Streptophyta</taxon>
        <taxon>Embryophyta</taxon>
        <taxon>Tracheophyta</taxon>
        <taxon>Spermatophyta</taxon>
        <taxon>Magnoliopsida</taxon>
        <taxon>eudicotyledons</taxon>
        <taxon>Gunneridae</taxon>
        <taxon>Pentapetalae</taxon>
        <taxon>rosids</taxon>
        <taxon>fabids</taxon>
        <taxon>Rosales</taxon>
        <taxon>Moraceae</taxon>
        <taxon>Moreae</taxon>
        <taxon>Morus</taxon>
    </lineage>
</organism>
<dbReference type="Gene3D" id="3.30.160.60">
    <property type="entry name" value="Classic Zinc Finger"/>
    <property type="match status" value="2"/>
</dbReference>
<dbReference type="FunFam" id="3.30.160.60:FF:000100">
    <property type="entry name" value="Zinc finger 45-like"/>
    <property type="match status" value="1"/>
</dbReference>
<evidence type="ECO:0000256" key="9">
    <source>
        <dbReference type="PROSITE-ProRule" id="PRU00042"/>
    </source>
</evidence>
<dbReference type="GO" id="GO:0010044">
    <property type="term" value="P:response to aluminum ion"/>
    <property type="evidence" value="ECO:0007669"/>
    <property type="project" value="InterPro"/>
</dbReference>
<name>W9QND6_9ROSA</name>
<dbReference type="Pfam" id="PF23115">
    <property type="entry name" value="zf-C2H2_STOP2_3rd"/>
    <property type="match status" value="1"/>
</dbReference>
<dbReference type="KEGG" id="mnt:21404958"/>
<dbReference type="SMART" id="SM00355">
    <property type="entry name" value="ZnF_C2H2"/>
    <property type="match status" value="3"/>
</dbReference>
<accession>W9QND6</accession>
<dbReference type="PANTHER" id="PTHR46352:SF14">
    <property type="entry name" value="PROTEIN SENSITIVE TO PROTON RHIZOTOXICITY 2-LIKE"/>
    <property type="match status" value="1"/>
</dbReference>
<evidence type="ECO:0000256" key="1">
    <source>
        <dbReference type="ARBA" id="ARBA00004123"/>
    </source>
</evidence>
<feature type="domain" description="C2H2-type" evidence="10">
    <location>
        <begin position="115"/>
        <end position="142"/>
    </location>
</feature>
<sequence>MSKSNSGQYSDPTDPLANLLAVQTRMDSLHRFLSESISFNSPISHHQIESVSSEIASAIHEIVANGTALLALSLTKQLPVANQVKEEENDGATADGGDFEVVELDAAELLAEHVHFCEICGKGFRRDANLRMHMRAHGNQFKTAEALAKPGPTGPIGSNRTIRFSCPHSGCNRNKAHRKFRPLKSAICAKNHFKRSHCPKMFSCNRCEKKKFSVLADLKNHLRSCGTAKWRCSCGTTFSRKDKLFGHVALFEGHMPAVDGEDGGDRKGKAVSRVGEDEDADRILGDGGFDPNCDEDGIFEGLLDGFGSIDGFSLQDVLGI</sequence>
<dbReference type="Proteomes" id="UP000030645">
    <property type="component" value="Unassembled WGS sequence"/>
</dbReference>
<dbReference type="GO" id="GO:0008270">
    <property type="term" value="F:zinc ion binding"/>
    <property type="evidence" value="ECO:0007669"/>
    <property type="project" value="UniProtKB-KW"/>
</dbReference>
<dbReference type="AlphaFoldDB" id="W9QND6"/>
<proteinExistence type="predicted"/>
<dbReference type="Pfam" id="PF23118">
    <property type="entry name" value="zf-C2H2_STOP2_C"/>
    <property type="match status" value="1"/>
</dbReference>
<dbReference type="InterPro" id="IPR044300">
    <property type="entry name" value="STOP1/2"/>
</dbReference>
<protein>
    <submittedName>
        <fullName evidence="11">Protein SENSITIVE TO PROTON RHIZOTOXICITY 1</fullName>
    </submittedName>
</protein>
<dbReference type="PROSITE" id="PS50157">
    <property type="entry name" value="ZINC_FINGER_C2H2_2"/>
    <property type="match status" value="1"/>
</dbReference>
<dbReference type="SUPFAM" id="SSF57667">
    <property type="entry name" value="beta-beta-alpha zinc fingers"/>
    <property type="match status" value="1"/>
</dbReference>
<evidence type="ECO:0000313" key="11">
    <source>
        <dbReference type="EMBL" id="EXB29464.1"/>
    </source>
</evidence>
<evidence type="ECO:0000313" key="12">
    <source>
        <dbReference type="Proteomes" id="UP000030645"/>
    </source>
</evidence>
<dbReference type="PANTHER" id="PTHR46352">
    <property type="entry name" value="PROTEIN SENSITIVE TO PROTON RHIZOTOXICITY 1"/>
    <property type="match status" value="1"/>
</dbReference>
<dbReference type="GO" id="GO:0010447">
    <property type="term" value="P:response to acidic pH"/>
    <property type="evidence" value="ECO:0007669"/>
    <property type="project" value="InterPro"/>
</dbReference>
<comment type="subcellular location">
    <subcellularLocation>
        <location evidence="1">Nucleus</location>
    </subcellularLocation>
</comment>
<evidence type="ECO:0000256" key="7">
    <source>
        <dbReference type="ARBA" id="ARBA00023163"/>
    </source>
</evidence>
<evidence type="ECO:0000256" key="4">
    <source>
        <dbReference type="ARBA" id="ARBA00022771"/>
    </source>
</evidence>
<dbReference type="InterPro" id="IPR059161">
    <property type="entry name" value="Znf-C2H2_STOP1/2_3rd"/>
</dbReference>
<dbReference type="EMBL" id="KE343439">
    <property type="protein sequence ID" value="EXB29464.1"/>
    <property type="molecule type" value="Genomic_DNA"/>
</dbReference>
<evidence type="ECO:0000256" key="2">
    <source>
        <dbReference type="ARBA" id="ARBA00022723"/>
    </source>
</evidence>
<dbReference type="InterPro" id="IPR036236">
    <property type="entry name" value="Znf_C2H2_sf"/>
</dbReference>
<dbReference type="eggNOG" id="KOG1721">
    <property type="taxonomic scope" value="Eukaryota"/>
</dbReference>
<keyword evidence="5" id="KW-0862">Zinc</keyword>
<keyword evidence="4 9" id="KW-0863">Zinc-finger</keyword>
<evidence type="ECO:0000256" key="6">
    <source>
        <dbReference type="ARBA" id="ARBA00023015"/>
    </source>
</evidence>
<dbReference type="Pfam" id="PF00096">
    <property type="entry name" value="zf-C2H2"/>
    <property type="match status" value="1"/>
</dbReference>
<keyword evidence="3" id="KW-0677">Repeat</keyword>
<dbReference type="OrthoDB" id="8113227at2759"/>
<dbReference type="PROSITE" id="PS00028">
    <property type="entry name" value="ZINC_FINGER_C2H2_1"/>
    <property type="match status" value="1"/>
</dbReference>